<feature type="coiled-coil region" evidence="5">
    <location>
        <begin position="35"/>
        <end position="171"/>
    </location>
</feature>
<keyword evidence="3 5" id="KW-0175">Coiled coil</keyword>
<keyword evidence="6" id="KW-0472">Membrane</keyword>
<name>A0A7X8SI87_9BACT</name>
<keyword evidence="8" id="KW-1185">Reference proteome</keyword>
<feature type="transmembrane region" description="Helical" evidence="6">
    <location>
        <begin position="6"/>
        <end position="28"/>
    </location>
</feature>
<organism evidence="7 8">
    <name type="scientific">Flammeovirga agarivorans</name>
    <dbReference type="NCBI Taxonomy" id="2726742"/>
    <lineage>
        <taxon>Bacteria</taxon>
        <taxon>Pseudomonadati</taxon>
        <taxon>Bacteroidota</taxon>
        <taxon>Cytophagia</taxon>
        <taxon>Cytophagales</taxon>
        <taxon>Flammeovirgaceae</taxon>
        <taxon>Flammeovirga</taxon>
    </lineage>
</organism>
<dbReference type="EMBL" id="JABAIL010000002">
    <property type="protein sequence ID" value="NLR90744.1"/>
    <property type="molecule type" value="Genomic_DNA"/>
</dbReference>
<accession>A0A7X8SI87</accession>
<dbReference type="Proteomes" id="UP000585050">
    <property type="component" value="Unassembled WGS sequence"/>
</dbReference>
<evidence type="ECO:0000256" key="1">
    <source>
        <dbReference type="ARBA" id="ARBA00003416"/>
    </source>
</evidence>
<proteinExistence type="inferred from homology"/>
<sequence>MESISPTILVVITLLVICLSVFITYFFLRNKYAKAILLNEQYQLSQQKIEEEQNNRNNQLLQLQSEKQQLTSLLAVKESEANQFQERLNEVSQKNRVLDDKYAQLNQEAATFKNTAFHSQKRLEQLEQDFDELRTKYAEEIRKGVELSTLNHTLNEKIEKSSHELTQLQQQFKTEFENLANRIFEEKSSKFATQNKLNLDVILSPFKDQIDGFKKKIEDNYGKESNERHSLRTEIELLRKLNVKIAEDAQNLTKALKGDTKKQGDWGEMILDSVLRKSGLREGFEYLVQPSYNNENGERQRPDVVINYPGNKQVIVDSKVSLNAYDRYVSAVDREQQDRESALHVNAIKKHIDDLSFRDYQNLPAIKSLDYVLMFIPIEPAFLLALQQDETLWDYAYKKKVVIVGPTTLMSTLKVIEELWRNENQQQNIEEVIRQATAIYNKARGFVDTLLNLQRKIGGTKDDVDKAIKQLHTGKGNLIKLLSDMKLKGDIKTSQSIPEELEELSNKKGELT</sequence>
<evidence type="ECO:0000256" key="4">
    <source>
        <dbReference type="ARBA" id="ARBA00023172"/>
    </source>
</evidence>
<protein>
    <submittedName>
        <fullName evidence="7">DNA recombination protein RmuC</fullName>
    </submittedName>
</protein>
<evidence type="ECO:0000313" key="7">
    <source>
        <dbReference type="EMBL" id="NLR90744.1"/>
    </source>
</evidence>
<comment type="caution">
    <text evidence="7">The sequence shown here is derived from an EMBL/GenBank/DDBJ whole genome shotgun (WGS) entry which is preliminary data.</text>
</comment>
<dbReference type="PANTHER" id="PTHR30563:SF0">
    <property type="entry name" value="DNA RECOMBINATION PROTEIN RMUC"/>
    <property type="match status" value="1"/>
</dbReference>
<dbReference type="PANTHER" id="PTHR30563">
    <property type="entry name" value="DNA RECOMBINATION PROTEIN RMUC"/>
    <property type="match status" value="1"/>
</dbReference>
<reference evidence="7 8" key="1">
    <citation type="submission" date="2020-04" db="EMBL/GenBank/DDBJ databases">
        <title>Flammeovirga sp. SR4, a novel species isolated from seawater.</title>
        <authorList>
            <person name="Wang X."/>
        </authorList>
    </citation>
    <scope>NUCLEOTIDE SEQUENCE [LARGE SCALE GENOMIC DNA]</scope>
    <source>
        <strain evidence="7 8">SR4</strain>
    </source>
</reference>
<dbReference type="InterPro" id="IPR003798">
    <property type="entry name" value="DNA_recombination_RmuC"/>
</dbReference>
<evidence type="ECO:0000256" key="6">
    <source>
        <dbReference type="SAM" id="Phobius"/>
    </source>
</evidence>
<dbReference type="AlphaFoldDB" id="A0A7X8SI87"/>
<comment type="similarity">
    <text evidence="2">Belongs to the RmuC family.</text>
</comment>
<evidence type="ECO:0000256" key="5">
    <source>
        <dbReference type="SAM" id="Coils"/>
    </source>
</evidence>
<evidence type="ECO:0000313" key="8">
    <source>
        <dbReference type="Proteomes" id="UP000585050"/>
    </source>
</evidence>
<dbReference type="GO" id="GO:0006310">
    <property type="term" value="P:DNA recombination"/>
    <property type="evidence" value="ECO:0007669"/>
    <property type="project" value="UniProtKB-KW"/>
</dbReference>
<evidence type="ECO:0000256" key="3">
    <source>
        <dbReference type="ARBA" id="ARBA00023054"/>
    </source>
</evidence>
<keyword evidence="6" id="KW-0812">Transmembrane</keyword>
<keyword evidence="6" id="KW-1133">Transmembrane helix</keyword>
<dbReference type="RefSeq" id="WP_168881461.1">
    <property type="nucleotide sequence ID" value="NZ_JABAIL010000002.1"/>
</dbReference>
<comment type="function">
    <text evidence="1">Involved in DNA recombination.</text>
</comment>
<keyword evidence="4" id="KW-0233">DNA recombination</keyword>
<evidence type="ECO:0000256" key="2">
    <source>
        <dbReference type="ARBA" id="ARBA00009840"/>
    </source>
</evidence>
<gene>
    <name evidence="7" type="primary">rmuC</name>
    <name evidence="7" type="ORF">HGP29_05985</name>
</gene>
<dbReference type="Pfam" id="PF02646">
    <property type="entry name" value="RmuC"/>
    <property type="match status" value="1"/>
</dbReference>